<gene>
    <name evidence="2" type="ORF">AVDCRST_MAG56-963</name>
</gene>
<dbReference type="PROSITE" id="PS51820">
    <property type="entry name" value="PA14"/>
    <property type="match status" value="1"/>
</dbReference>
<dbReference type="NCBIfam" id="TIGR04183">
    <property type="entry name" value="Por_Secre_tail"/>
    <property type="match status" value="1"/>
</dbReference>
<name>A0A6J4HIE4_9SPHI</name>
<evidence type="ECO:0000259" key="1">
    <source>
        <dbReference type="PROSITE" id="PS51820"/>
    </source>
</evidence>
<dbReference type="Pfam" id="PF18962">
    <property type="entry name" value="Por_Secre_tail"/>
    <property type="match status" value="1"/>
</dbReference>
<dbReference type="InterPro" id="IPR011050">
    <property type="entry name" value="Pectin_lyase_fold/virulence"/>
</dbReference>
<dbReference type="InterPro" id="IPR037524">
    <property type="entry name" value="PA14/GLEYA"/>
</dbReference>
<dbReference type="InterPro" id="IPR012334">
    <property type="entry name" value="Pectin_lyas_fold"/>
</dbReference>
<dbReference type="SUPFAM" id="SSF56988">
    <property type="entry name" value="Anthrax protective antigen"/>
    <property type="match status" value="1"/>
</dbReference>
<protein>
    <recommendedName>
        <fullName evidence="1">PA14 domain-containing protein</fullName>
    </recommendedName>
</protein>
<dbReference type="InterPro" id="IPR011658">
    <property type="entry name" value="PA14_dom"/>
</dbReference>
<dbReference type="Gene3D" id="2.160.20.10">
    <property type="entry name" value="Single-stranded right-handed beta-helix, Pectin lyase-like"/>
    <property type="match status" value="2"/>
</dbReference>
<feature type="domain" description="PA14" evidence="1">
    <location>
        <begin position="725"/>
        <end position="861"/>
    </location>
</feature>
<evidence type="ECO:0000313" key="2">
    <source>
        <dbReference type="EMBL" id="CAA9225684.1"/>
    </source>
</evidence>
<dbReference type="SMART" id="SM00758">
    <property type="entry name" value="PA14"/>
    <property type="match status" value="1"/>
</dbReference>
<sequence>MKQVCDLPTSGTHSAAQFSDCKKLFTLLVLLAGAFSGRAQTFPTAANDQFPFRIVTQAPLGASCTTPPPDSLRRTGMIDVTQPPYNADKTGVNDATQAFRSALAKKQSFVYIPNGTYLISDSVGFSPLWATAPNGLRGYGGDYLQMWGESRNGVILKLKDNAPGFNDPSRPKAFFNTGGGSPDRFNNSIWNVTFEIGTGNPGAIGLRHYLNNSGGLYNVTIRTRGQGKIGLDKSYNRANGPSLTKDVLIEGFEIGIKTDYSVESEVYEHITLRNQTQYGFYNAKQVLSIRGLKVERCAGPAFYNGSGFVNLLDGNLAGTGTAAIVNGDKGKLVVRNLSTSGYTQAISDPQKPLAQTSLGGLYLSDAGIGTDGNPNNNVTSLNLPVKETPVVPWDSPSTWVDPADFGATANGVCNTTVACLPCDDDSDAIQRAIDATQAGGSRAGATTLFLSGDYRIYKTLRLRGSIRRVIGPASNTLGTPANGQNWDGTPVGTTWVVEAGTHPVVEFQNINGGWPGHQVPYLESSSGRTIVIKNSQIGPSINITNGEVFIESSSIGRVTFTNAKVWARQLNPESNTNAKLTIDGTTYWGLGLKTEKANTIILARNQSKVEQFGGYIYTTDQVDAATPMLRIENSEISISMYEYLGYYAFSKPYMVLASDLKGSSTVTVNRGGTITAPTYPAAWSQCNDGTTGCTDGKIGSSYTLYRNTPSNASDITLRTADNPAGTVAGLDYRYYEGNWSNLPNFDALTAIKTGTVTNFDLTPKNRPDNFAFRFTGFVNVPSDGIYTFYTTSDDGSKLYIGNTEVVNNDGLHGPLERSGTIGLKAGKHAIAVTFFEATVGEVLTVSYSSSTIGKQAIPASALSRSTTAARYGGAEISSEKGKKLLLYPNPVANGSITVGLDAAGKDTKVAVTLTDAMGRTVYKTNFVSNGNSQELKIGKLKPGIYTIRMNGPRTEVNSKVVVE</sequence>
<accession>A0A6J4HIE4</accession>
<dbReference type="InterPro" id="IPR024535">
    <property type="entry name" value="RHGA/B-epi-like_pectate_lyase"/>
</dbReference>
<dbReference type="Gene3D" id="3.90.182.10">
    <property type="entry name" value="Toxin - Anthrax Protective Antigen,domain 1"/>
    <property type="match status" value="1"/>
</dbReference>
<reference evidence="2" key="1">
    <citation type="submission" date="2020-02" db="EMBL/GenBank/DDBJ databases">
        <authorList>
            <person name="Meier V. D."/>
        </authorList>
    </citation>
    <scope>NUCLEOTIDE SEQUENCE</scope>
    <source>
        <strain evidence="2">AVDCRST_MAG56</strain>
    </source>
</reference>
<dbReference type="EMBL" id="CADCTQ010000063">
    <property type="protein sequence ID" value="CAA9225684.1"/>
    <property type="molecule type" value="Genomic_DNA"/>
</dbReference>
<dbReference type="InterPro" id="IPR026444">
    <property type="entry name" value="Secre_tail"/>
</dbReference>
<dbReference type="SUPFAM" id="SSF51126">
    <property type="entry name" value="Pectin lyase-like"/>
    <property type="match status" value="2"/>
</dbReference>
<dbReference type="Pfam" id="PF07691">
    <property type="entry name" value="PA14"/>
    <property type="match status" value="1"/>
</dbReference>
<proteinExistence type="predicted"/>
<dbReference type="Pfam" id="PF12708">
    <property type="entry name" value="Pect-lyase_RHGA_epim"/>
    <property type="match status" value="1"/>
</dbReference>
<dbReference type="AlphaFoldDB" id="A0A6J4HIE4"/>
<organism evidence="2">
    <name type="scientific">uncultured Cytophagales bacterium</name>
    <dbReference type="NCBI Taxonomy" id="158755"/>
    <lineage>
        <taxon>Bacteria</taxon>
        <taxon>Pseudomonadati</taxon>
        <taxon>Bacteroidota</taxon>
        <taxon>Sphingobacteriia</taxon>
        <taxon>Sphingobacteriales</taxon>
        <taxon>environmental samples</taxon>
    </lineage>
</organism>